<name>A0AC58M8D9_CASCN</name>
<protein>
    <submittedName>
        <fullName evidence="2">LOW QUALITY PROTEIN: caspase-10</fullName>
    </submittedName>
</protein>
<reference evidence="2" key="1">
    <citation type="submission" date="2025-08" db="UniProtKB">
        <authorList>
            <consortium name="RefSeq"/>
        </authorList>
    </citation>
    <scope>IDENTIFICATION</scope>
</reference>
<dbReference type="RefSeq" id="XP_073925656.1">
    <property type="nucleotide sequence ID" value="XM_074069555.1"/>
</dbReference>
<accession>A0AC58M8D9</accession>
<keyword evidence="1" id="KW-1185">Reference proteome</keyword>
<evidence type="ECO:0000313" key="1">
    <source>
        <dbReference type="Proteomes" id="UP001732720"/>
    </source>
</evidence>
<evidence type="ECO:0000313" key="2">
    <source>
        <dbReference type="RefSeq" id="XP_073925656.1"/>
    </source>
</evidence>
<organism evidence="1 2">
    <name type="scientific">Castor canadensis</name>
    <name type="common">American beaver</name>
    <dbReference type="NCBI Taxonomy" id="51338"/>
    <lineage>
        <taxon>Eukaryota</taxon>
        <taxon>Metazoa</taxon>
        <taxon>Chordata</taxon>
        <taxon>Craniata</taxon>
        <taxon>Vertebrata</taxon>
        <taxon>Euteleostomi</taxon>
        <taxon>Mammalia</taxon>
        <taxon>Eutheria</taxon>
        <taxon>Euarchontoglires</taxon>
        <taxon>Glires</taxon>
        <taxon>Rodentia</taxon>
        <taxon>Castorimorpha</taxon>
        <taxon>Castoridae</taxon>
        <taxon>Castor</taxon>
    </lineage>
</organism>
<sequence>MASQGQSLGSKSDEDCKESFQEELLSIDSSLGVQNVESLKFLCINLVSKKKLEKCSSASDIFNHLMEEELLCNEDPFILAELLYTTKQNHLLQHLSYTKAQVETLMPTRKKVSLFSVCLRNLLFELSEGINSQTLKNMIFLLRERIPKTKMTSLNLLAHLEKQDEIKEDNLTLLEDLCKKVAPHLLKMIENYKRGKDISIVTPPLYHGEEVFSQSDTKRFLGALLEAAVHRMYGKHRGHCVIINNHSFTSMPDRRETHEDAKFLRHVFEWLGFTVYKHNDMTKACMENILQEQKSHPGHADSDCFVFCILTHGIFGSVCSSDGALIPNQDIMSHFTAQECRGLAHKLKLFFIQACQGENVQSSVPIEADAQNTERGFPSILNSAPTEADFLLSLATVSAYVCFRHKKKGNWCIQSLCNHLISLDPR</sequence>
<gene>
    <name evidence="2" type="primary">LOC109688485</name>
</gene>
<proteinExistence type="predicted"/>
<dbReference type="Proteomes" id="UP001732720">
    <property type="component" value="Chromosome 4"/>
</dbReference>